<sequence>MEQKNSLNALYCIIISLTLGIIFDKFFFNGNLGVSYFIFIALCITFFLWSAKSEIKLEKNIGWFLMIPIALLALSYTVYTNPVFMVLNFLAVPALMIISSVLIYNPKIKWDKISFVFYLVKKGIVDVLEGIGSAFNTAGKGFRRIEKKEESRTRNQIIIGLVISIPIIAIVIMLLSSADMIFNYYLNNITRIFDNIDLSNVVPHIIMIGIVTFYLLGYVWSFKIERKQQEDKEELEAVNLETLVFITVLTVMNVLYLIFTLIQFSYLYGGEGMVLPSNFTYAEYARRGFFELVAVTIINFVIILGCLKYAKKENEVLLKILDVLLSVLILFTVNMLYSANFKLSLYESSFGYTYQRVFVHLFMILLFILCIITFAGIWNRKIPVMKSIIITTVIAYTIANYLNIDVFIAKKNIERYYSTGKLDAQYLTSLSYEAVPLILDMKNIKDISMQNTINEGLKYKKEELARHKNLGEFNFSRRKVQKLFENNYTDK</sequence>
<feature type="transmembrane region" description="Helical" evidence="1">
    <location>
        <begin position="316"/>
        <end position="337"/>
    </location>
</feature>
<evidence type="ECO:0000256" key="1">
    <source>
        <dbReference type="SAM" id="Phobius"/>
    </source>
</evidence>
<proteinExistence type="predicted"/>
<comment type="caution">
    <text evidence="2">The sequence shown here is derived from an EMBL/GenBank/DDBJ whole genome shotgun (WGS) entry which is preliminary data.</text>
</comment>
<feature type="transmembrane region" description="Helical" evidence="1">
    <location>
        <begin position="157"/>
        <end position="181"/>
    </location>
</feature>
<evidence type="ECO:0000313" key="2">
    <source>
        <dbReference type="EMBL" id="MBL4935646.1"/>
    </source>
</evidence>
<evidence type="ECO:0000313" key="3">
    <source>
        <dbReference type="Proteomes" id="UP000632377"/>
    </source>
</evidence>
<keyword evidence="3" id="KW-1185">Reference proteome</keyword>
<feature type="transmembrane region" description="Helical" evidence="1">
    <location>
        <begin position="61"/>
        <end position="79"/>
    </location>
</feature>
<feature type="transmembrane region" description="Helical" evidence="1">
    <location>
        <begin position="357"/>
        <end position="378"/>
    </location>
</feature>
<keyword evidence="1" id="KW-1133">Transmembrane helix</keyword>
<feature type="transmembrane region" description="Helical" evidence="1">
    <location>
        <begin position="7"/>
        <end position="27"/>
    </location>
</feature>
<feature type="transmembrane region" description="Helical" evidence="1">
    <location>
        <begin position="243"/>
        <end position="268"/>
    </location>
</feature>
<organism evidence="2 3">
    <name type="scientific">Clostridium rhizosphaerae</name>
    <dbReference type="NCBI Taxonomy" id="2803861"/>
    <lineage>
        <taxon>Bacteria</taxon>
        <taxon>Bacillati</taxon>
        <taxon>Bacillota</taxon>
        <taxon>Clostridia</taxon>
        <taxon>Eubacteriales</taxon>
        <taxon>Clostridiaceae</taxon>
        <taxon>Clostridium</taxon>
    </lineage>
</organism>
<dbReference type="InterPro" id="IPR025291">
    <property type="entry name" value="DUF4153"/>
</dbReference>
<feature type="transmembrane region" description="Helical" evidence="1">
    <location>
        <begin position="33"/>
        <end position="49"/>
    </location>
</feature>
<dbReference type="RefSeq" id="WP_202748241.1">
    <property type="nucleotide sequence ID" value="NZ_JAESWC010000002.1"/>
</dbReference>
<dbReference type="Proteomes" id="UP000632377">
    <property type="component" value="Unassembled WGS sequence"/>
</dbReference>
<dbReference type="Pfam" id="PF13687">
    <property type="entry name" value="DUF4153"/>
    <property type="match status" value="1"/>
</dbReference>
<feature type="transmembrane region" description="Helical" evidence="1">
    <location>
        <begin position="85"/>
        <end position="104"/>
    </location>
</feature>
<gene>
    <name evidence="2" type="ORF">JK636_07730</name>
</gene>
<keyword evidence="1" id="KW-0472">Membrane</keyword>
<name>A0ABS1TAH9_9CLOT</name>
<accession>A0ABS1TAH9</accession>
<feature type="transmembrane region" description="Helical" evidence="1">
    <location>
        <begin position="288"/>
        <end position="309"/>
    </location>
</feature>
<feature type="transmembrane region" description="Helical" evidence="1">
    <location>
        <begin position="201"/>
        <end position="222"/>
    </location>
</feature>
<reference evidence="2 3" key="1">
    <citation type="submission" date="2021-01" db="EMBL/GenBank/DDBJ databases">
        <title>Genome public.</title>
        <authorList>
            <person name="Liu C."/>
            <person name="Sun Q."/>
        </authorList>
    </citation>
    <scope>NUCLEOTIDE SEQUENCE [LARGE SCALE GENOMIC DNA]</scope>
    <source>
        <strain evidence="2 3">YIM B02515</strain>
    </source>
</reference>
<keyword evidence="1" id="KW-0812">Transmembrane</keyword>
<protein>
    <submittedName>
        <fullName evidence="2">DUF4173 domain-containing protein</fullName>
    </submittedName>
</protein>
<dbReference type="EMBL" id="JAESWC010000002">
    <property type="protein sequence ID" value="MBL4935646.1"/>
    <property type="molecule type" value="Genomic_DNA"/>
</dbReference>